<keyword evidence="5 10" id="KW-0812">Transmembrane</keyword>
<keyword evidence="4 10" id="KW-0109">Calcium transport</keyword>
<name>A0A3P8V1R8_CYNSE</name>
<dbReference type="InterPro" id="IPR006769">
    <property type="entry name" value="MCU_C"/>
</dbReference>
<organism evidence="12 13">
    <name type="scientific">Cynoglossus semilaevis</name>
    <name type="common">Tongue sole</name>
    <dbReference type="NCBI Taxonomy" id="244447"/>
    <lineage>
        <taxon>Eukaryota</taxon>
        <taxon>Metazoa</taxon>
        <taxon>Chordata</taxon>
        <taxon>Craniata</taxon>
        <taxon>Vertebrata</taxon>
        <taxon>Euteleostomi</taxon>
        <taxon>Actinopterygii</taxon>
        <taxon>Neopterygii</taxon>
        <taxon>Teleostei</taxon>
        <taxon>Neoteleostei</taxon>
        <taxon>Acanthomorphata</taxon>
        <taxon>Carangaria</taxon>
        <taxon>Pleuronectiformes</taxon>
        <taxon>Pleuronectoidei</taxon>
        <taxon>Cynoglossidae</taxon>
        <taxon>Cynoglossinae</taxon>
        <taxon>Cynoglossus</taxon>
    </lineage>
</organism>
<reference evidence="12 13" key="1">
    <citation type="journal article" date="2014" name="Nat. Genet.">
        <title>Whole-genome sequence of a flatfish provides insights into ZW sex chromosome evolution and adaptation to a benthic lifestyle.</title>
        <authorList>
            <person name="Chen S."/>
            <person name="Zhang G."/>
            <person name="Shao C."/>
            <person name="Huang Q."/>
            <person name="Liu G."/>
            <person name="Zhang P."/>
            <person name="Song W."/>
            <person name="An N."/>
            <person name="Chalopin D."/>
            <person name="Volff J.N."/>
            <person name="Hong Y."/>
            <person name="Li Q."/>
            <person name="Sha Z."/>
            <person name="Zhou H."/>
            <person name="Xie M."/>
            <person name="Yu Q."/>
            <person name="Liu Y."/>
            <person name="Xiang H."/>
            <person name="Wang N."/>
            <person name="Wu K."/>
            <person name="Yang C."/>
            <person name="Zhou Q."/>
            <person name="Liao X."/>
            <person name="Yang L."/>
            <person name="Hu Q."/>
            <person name="Zhang J."/>
            <person name="Meng L."/>
            <person name="Jin L."/>
            <person name="Tian Y."/>
            <person name="Lian J."/>
            <person name="Yang J."/>
            <person name="Miao G."/>
            <person name="Liu S."/>
            <person name="Liang Z."/>
            <person name="Yan F."/>
            <person name="Li Y."/>
            <person name="Sun B."/>
            <person name="Zhang H."/>
            <person name="Zhang J."/>
            <person name="Zhu Y."/>
            <person name="Du M."/>
            <person name="Zhao Y."/>
            <person name="Schartl M."/>
            <person name="Tang Q."/>
            <person name="Wang J."/>
        </authorList>
    </citation>
    <scope>NUCLEOTIDE SEQUENCE</scope>
</reference>
<dbReference type="STRING" id="244447.ENSCSEP00000008512"/>
<dbReference type="PANTHER" id="PTHR13462">
    <property type="entry name" value="CALCIUM UNIPORTER PROTEIN, MITOCHONDRIAL"/>
    <property type="match status" value="1"/>
</dbReference>
<dbReference type="GeneTree" id="ENSGT00940000158059"/>
<evidence type="ECO:0000256" key="8">
    <source>
        <dbReference type="ARBA" id="ARBA00023065"/>
    </source>
</evidence>
<evidence type="ECO:0000256" key="2">
    <source>
        <dbReference type="ARBA" id="ARBA00005653"/>
    </source>
</evidence>
<dbReference type="OrthoDB" id="278338at2759"/>
<keyword evidence="10" id="KW-0496">Mitochondrion</keyword>
<dbReference type="Proteomes" id="UP000265120">
    <property type="component" value="Chromosome 1"/>
</dbReference>
<dbReference type="GO" id="GO:0036444">
    <property type="term" value="P:calcium import into the mitochondrion"/>
    <property type="evidence" value="ECO:0007669"/>
    <property type="project" value="TreeGrafter"/>
</dbReference>
<reference evidence="12" key="3">
    <citation type="submission" date="2025-09" db="UniProtKB">
        <authorList>
            <consortium name="Ensembl"/>
        </authorList>
    </citation>
    <scope>IDENTIFICATION</scope>
</reference>
<evidence type="ECO:0000256" key="3">
    <source>
        <dbReference type="ARBA" id="ARBA00022448"/>
    </source>
</evidence>
<evidence type="ECO:0000256" key="7">
    <source>
        <dbReference type="ARBA" id="ARBA00022989"/>
    </source>
</evidence>
<keyword evidence="10" id="KW-0999">Mitochondrion inner membrane</keyword>
<dbReference type="GO" id="GO:1990246">
    <property type="term" value="C:uniplex complex"/>
    <property type="evidence" value="ECO:0007669"/>
    <property type="project" value="TreeGrafter"/>
</dbReference>
<keyword evidence="3 10" id="KW-0813">Transport</keyword>
<dbReference type="PANTHER" id="PTHR13462:SF6">
    <property type="entry name" value="CALCIUM UNIPORTER REGULATORY SUBUNIT MCUB, MITOCHONDRIAL"/>
    <property type="match status" value="1"/>
</dbReference>
<keyword evidence="7 10" id="KW-1133">Transmembrane helix</keyword>
<accession>A0A3P8V1R8</accession>
<dbReference type="InterPro" id="IPR039055">
    <property type="entry name" value="MCU_fam"/>
</dbReference>
<reference evidence="12" key="2">
    <citation type="submission" date="2025-08" db="UniProtKB">
        <authorList>
            <consortium name="Ensembl"/>
        </authorList>
    </citation>
    <scope>IDENTIFICATION</scope>
</reference>
<dbReference type="RefSeq" id="XP_024916541.1">
    <property type="nucleotide sequence ID" value="XM_025060773.1"/>
</dbReference>
<evidence type="ECO:0000256" key="6">
    <source>
        <dbReference type="ARBA" id="ARBA00022837"/>
    </source>
</evidence>
<feature type="transmembrane region" description="Helical" evidence="10">
    <location>
        <begin position="229"/>
        <end position="247"/>
    </location>
</feature>
<dbReference type="InParanoid" id="A0A3P8V1R8"/>
<feature type="transmembrane region" description="Helical" evidence="10">
    <location>
        <begin position="197"/>
        <end position="217"/>
    </location>
</feature>
<evidence type="ECO:0000256" key="10">
    <source>
        <dbReference type="RuleBase" id="RU367035"/>
    </source>
</evidence>
<comment type="subcellular location">
    <subcellularLocation>
        <location evidence="1">Membrane</location>
        <topology evidence="1">Multi-pass membrane protein</topology>
    </subcellularLocation>
    <subcellularLocation>
        <location evidence="10">Mitochondrion inner membrane</location>
        <topology evidence="10">Multi-pass membrane protein</topology>
    </subcellularLocation>
</comment>
<protein>
    <recommendedName>
        <fullName evidence="10">Calcium uniporter regulatory subunit MCUb</fullName>
    </recommendedName>
</protein>
<feature type="domain" description="Calcium uniporter protein C-terminal" evidence="11">
    <location>
        <begin position="82"/>
        <end position="283"/>
    </location>
</feature>
<comment type="similarity">
    <text evidence="2 10">Belongs to the MCU (TC 1.A.77) family.</text>
</comment>
<keyword evidence="8 10" id="KW-0406">Ion transport</keyword>
<dbReference type="AlphaFoldDB" id="A0A3P8V1R8"/>
<dbReference type="OMA" id="GSSHEHM"/>
<keyword evidence="13" id="KW-1185">Reference proteome</keyword>
<dbReference type="GO" id="GO:0019855">
    <property type="term" value="F:calcium channel inhibitor activity"/>
    <property type="evidence" value="ECO:0007669"/>
    <property type="project" value="TreeGrafter"/>
</dbReference>
<evidence type="ECO:0000256" key="4">
    <source>
        <dbReference type="ARBA" id="ARBA00022568"/>
    </source>
</evidence>
<evidence type="ECO:0000313" key="13">
    <source>
        <dbReference type="Proteomes" id="UP000265120"/>
    </source>
</evidence>
<proteinExistence type="inferred from homology"/>
<dbReference type="Ensembl" id="ENSCSET00000008600.1">
    <property type="protein sequence ID" value="ENSCSEP00000008512.1"/>
    <property type="gene ID" value="ENSCSEG00000005438.1"/>
</dbReference>
<evidence type="ECO:0000256" key="5">
    <source>
        <dbReference type="ARBA" id="ARBA00022692"/>
    </source>
</evidence>
<evidence type="ECO:0000256" key="9">
    <source>
        <dbReference type="ARBA" id="ARBA00023136"/>
    </source>
</evidence>
<evidence type="ECO:0000313" key="12">
    <source>
        <dbReference type="Ensembl" id="ENSCSEP00000008512.1"/>
    </source>
</evidence>
<dbReference type="Pfam" id="PF04678">
    <property type="entry name" value="MCU"/>
    <property type="match status" value="1"/>
</dbReference>
<evidence type="ECO:0000259" key="11">
    <source>
        <dbReference type="Pfam" id="PF04678"/>
    </source>
</evidence>
<keyword evidence="6 10" id="KW-0106">Calcium</keyword>
<dbReference type="GO" id="GO:0051560">
    <property type="term" value="P:mitochondrial calcium ion homeostasis"/>
    <property type="evidence" value="ECO:0007669"/>
    <property type="project" value="UniProtKB-UniRule"/>
</dbReference>
<sequence length="306" mass="35150">MWAFRSVRSLTLCCSPRTKVGIWASTQVLHYSSGAPAKDVSINFSLGRPVLCVRLPAGRQCRFTLTPMLTTVGDLLKNISAEDPGVHSAVLLNGDGQRISSCTFMETVLSKDFQLVINGVTYDVRSPGEGPSHEHVSGLDDVKYMVRLLHAALTSPQRQQDKHSELMRKREEIQQQLMPLETVKLQMAKEAYSKASMLGWAGLAYLSLQGGFLGYLTWYVFEWDTMEPVTYFISYTTSMIFFSYYILTKEDFVVTDVRDRQFLHFFYRKALRQRFDVQKYNMLKDELEKAREPHTHMHTHTHTRTL</sequence>
<evidence type="ECO:0000256" key="1">
    <source>
        <dbReference type="ARBA" id="ARBA00004141"/>
    </source>
</evidence>
<keyword evidence="9 10" id="KW-0472">Membrane</keyword>
<dbReference type="GeneID" id="103390115"/>